<accession>A0A835CR99</accession>
<dbReference type="InterPro" id="IPR004162">
    <property type="entry name" value="SINA-like_animal"/>
</dbReference>
<dbReference type="InterPro" id="IPR013083">
    <property type="entry name" value="Znf_RING/FYVE/PHD"/>
</dbReference>
<keyword evidence="2" id="KW-0863">Zinc-finger</keyword>
<dbReference type="OrthoDB" id="4788989at2759"/>
<evidence type="ECO:0000313" key="6">
    <source>
        <dbReference type="Proteomes" id="UP000639338"/>
    </source>
</evidence>
<dbReference type="Gene3D" id="3.30.40.10">
    <property type="entry name" value="Zinc/RING finger domain, C3HC4 (zinc finger)"/>
    <property type="match status" value="1"/>
</dbReference>
<evidence type="ECO:0000256" key="1">
    <source>
        <dbReference type="ARBA" id="ARBA00022723"/>
    </source>
</evidence>
<dbReference type="SUPFAM" id="SSF57850">
    <property type="entry name" value="RING/U-box"/>
    <property type="match status" value="1"/>
</dbReference>
<keyword evidence="3" id="KW-0862">Zinc</keyword>
<evidence type="ECO:0000259" key="4">
    <source>
        <dbReference type="Pfam" id="PF21362"/>
    </source>
</evidence>
<evidence type="ECO:0000256" key="2">
    <source>
        <dbReference type="ARBA" id="ARBA00022771"/>
    </source>
</evidence>
<proteinExistence type="predicted"/>
<gene>
    <name evidence="5" type="ORF">HCN44_008649</name>
</gene>
<dbReference type="GO" id="GO:0005737">
    <property type="term" value="C:cytoplasm"/>
    <property type="evidence" value="ECO:0007669"/>
    <property type="project" value="TreeGrafter"/>
</dbReference>
<organism evidence="5 6">
    <name type="scientific">Aphidius gifuensis</name>
    <name type="common">Parasitoid wasp</name>
    <dbReference type="NCBI Taxonomy" id="684658"/>
    <lineage>
        <taxon>Eukaryota</taxon>
        <taxon>Metazoa</taxon>
        <taxon>Ecdysozoa</taxon>
        <taxon>Arthropoda</taxon>
        <taxon>Hexapoda</taxon>
        <taxon>Insecta</taxon>
        <taxon>Pterygota</taxon>
        <taxon>Neoptera</taxon>
        <taxon>Endopterygota</taxon>
        <taxon>Hymenoptera</taxon>
        <taxon>Apocrita</taxon>
        <taxon>Ichneumonoidea</taxon>
        <taxon>Braconidae</taxon>
        <taxon>Aphidiinae</taxon>
        <taxon>Aphidius</taxon>
    </lineage>
</organism>
<reference evidence="5 6" key="1">
    <citation type="submission" date="2020-08" db="EMBL/GenBank/DDBJ databases">
        <title>Aphidius gifuensis genome sequencing and assembly.</title>
        <authorList>
            <person name="Du Z."/>
        </authorList>
    </citation>
    <scope>NUCLEOTIDE SEQUENCE [LARGE SCALE GENOMIC DNA]</scope>
    <source>
        <strain evidence="5">YNYX2018</strain>
        <tissue evidence="5">Adults</tissue>
    </source>
</reference>
<dbReference type="GO" id="GO:0031624">
    <property type="term" value="F:ubiquitin conjugating enzyme binding"/>
    <property type="evidence" value="ECO:0007669"/>
    <property type="project" value="TreeGrafter"/>
</dbReference>
<dbReference type="AlphaFoldDB" id="A0A835CR99"/>
<name>A0A835CR99_APHGI</name>
<dbReference type="Proteomes" id="UP000639338">
    <property type="component" value="Unassembled WGS sequence"/>
</dbReference>
<protein>
    <recommendedName>
        <fullName evidence="4">E3 ubiquitin-protein ligase Sina-like RING finger domain-containing protein</fullName>
    </recommendedName>
</protein>
<dbReference type="GO" id="GO:0061630">
    <property type="term" value="F:ubiquitin protein ligase activity"/>
    <property type="evidence" value="ECO:0007669"/>
    <property type="project" value="TreeGrafter"/>
</dbReference>
<sequence length="198" mass="22571">MEDFDVVTELRAKWCCILEDELECPICFEMSASAEIIQCINSHNVCSNCRVNLLVCPTCDGQFITTRNRVMEKLIKQFGEMKSSLMDPESDKYQRINSNKKSVSCQTDPEPKIVTASVKSQTDTKIQRCIDTQTDFLEKETNQSNNSTDPHNGDKVLKNNVVSSMLPKLEVVAEEVKPPLRRSTRIKSKISRYSINQR</sequence>
<evidence type="ECO:0000256" key="3">
    <source>
        <dbReference type="ARBA" id="ARBA00022833"/>
    </source>
</evidence>
<dbReference type="GO" id="GO:0008270">
    <property type="term" value="F:zinc ion binding"/>
    <property type="evidence" value="ECO:0007669"/>
    <property type="project" value="UniProtKB-KW"/>
</dbReference>
<dbReference type="PANTHER" id="PTHR45877:SF2">
    <property type="entry name" value="E3 UBIQUITIN-PROTEIN LIGASE SINA-RELATED"/>
    <property type="match status" value="1"/>
</dbReference>
<feature type="domain" description="E3 ubiquitin-protein ligase Sina-like RING finger" evidence="4">
    <location>
        <begin position="24"/>
        <end position="59"/>
    </location>
</feature>
<dbReference type="PANTHER" id="PTHR45877">
    <property type="entry name" value="E3 UBIQUITIN-PROTEIN LIGASE SIAH2"/>
    <property type="match status" value="1"/>
</dbReference>
<comment type="caution">
    <text evidence="5">The sequence shown here is derived from an EMBL/GenBank/DDBJ whole genome shotgun (WGS) entry which is preliminary data.</text>
</comment>
<keyword evidence="1" id="KW-0479">Metal-binding</keyword>
<dbReference type="EMBL" id="JACMRX010000005">
    <property type="protein sequence ID" value="KAF7989975.1"/>
    <property type="molecule type" value="Genomic_DNA"/>
</dbReference>
<keyword evidence="6" id="KW-1185">Reference proteome</keyword>
<dbReference type="GO" id="GO:0043161">
    <property type="term" value="P:proteasome-mediated ubiquitin-dependent protein catabolic process"/>
    <property type="evidence" value="ECO:0007669"/>
    <property type="project" value="TreeGrafter"/>
</dbReference>
<dbReference type="InterPro" id="IPR049548">
    <property type="entry name" value="Sina-like_RING"/>
</dbReference>
<dbReference type="Pfam" id="PF21362">
    <property type="entry name" value="Sina_RING"/>
    <property type="match status" value="1"/>
</dbReference>
<evidence type="ECO:0000313" key="5">
    <source>
        <dbReference type="EMBL" id="KAF7989975.1"/>
    </source>
</evidence>